<comment type="caution">
    <text evidence="2">The sequence shown here is derived from an EMBL/GenBank/DDBJ whole genome shotgun (WGS) entry which is preliminary data.</text>
</comment>
<dbReference type="InterPro" id="IPR040602">
    <property type="entry name" value="Cucumopine_C"/>
</dbReference>
<protein>
    <recommendedName>
        <fullName evidence="1">Cucumopine synthase C-terminal helical bundle domain-containing protein</fullName>
    </recommendedName>
</protein>
<gene>
    <name evidence="2" type="ORF">GGE16_003495</name>
</gene>
<proteinExistence type="predicted"/>
<dbReference type="Pfam" id="PF18631">
    <property type="entry name" value="Cucumopine_C"/>
    <property type="match status" value="1"/>
</dbReference>
<reference evidence="2 3" key="1">
    <citation type="submission" date="2020-08" db="EMBL/GenBank/DDBJ databases">
        <title>Genomic Encyclopedia of Type Strains, Phase IV (KMG-V): Genome sequencing to study the core and pangenomes of soil and plant-associated prokaryotes.</title>
        <authorList>
            <person name="Whitman W."/>
        </authorList>
    </citation>
    <scope>NUCLEOTIDE SEQUENCE [LARGE SCALE GENOMIC DNA]</scope>
    <source>
        <strain evidence="2 3">SEMIA 415</strain>
    </source>
</reference>
<organism evidence="2 3">
    <name type="scientific">Rhizobium leguminosarum</name>
    <dbReference type="NCBI Taxonomy" id="384"/>
    <lineage>
        <taxon>Bacteria</taxon>
        <taxon>Pseudomonadati</taxon>
        <taxon>Pseudomonadota</taxon>
        <taxon>Alphaproteobacteria</taxon>
        <taxon>Hyphomicrobiales</taxon>
        <taxon>Rhizobiaceae</taxon>
        <taxon>Rhizobium/Agrobacterium group</taxon>
        <taxon>Rhizobium</taxon>
    </lineage>
</organism>
<sequence length="176" mass="20166">MKNVVVTDWHDVVAEIESNIDRIWLEEPPELRKVVAGVIDSGAGSGKQVFSVLVHLEAYLMIVSQDIVFRFQKTSLHDNIGLEQMVSITREFLFGTFHIFEFMEDLGLTGMHELGEKYNQALSLVTTKEEYRDLTGSMHTYIIKLHQWIHLLFPWKLGVAFPHRSPEEVKSLAAIV</sequence>
<feature type="domain" description="Cucumopine synthase C-terminal helical bundle" evidence="1">
    <location>
        <begin position="9"/>
        <end position="150"/>
    </location>
</feature>
<dbReference type="Proteomes" id="UP000538507">
    <property type="component" value="Unassembled WGS sequence"/>
</dbReference>
<evidence type="ECO:0000259" key="1">
    <source>
        <dbReference type="Pfam" id="PF18631"/>
    </source>
</evidence>
<name>A0AAE2ML07_RHILE</name>
<evidence type="ECO:0000313" key="3">
    <source>
        <dbReference type="Proteomes" id="UP000538507"/>
    </source>
</evidence>
<dbReference type="AlphaFoldDB" id="A0AAE2ML07"/>
<accession>A0AAE2ML07</accession>
<dbReference type="EMBL" id="JACIGO010000003">
    <property type="protein sequence ID" value="MBB4291436.1"/>
    <property type="molecule type" value="Genomic_DNA"/>
</dbReference>
<evidence type="ECO:0000313" key="2">
    <source>
        <dbReference type="EMBL" id="MBB4291436.1"/>
    </source>
</evidence>
<dbReference type="RefSeq" id="WP_183608256.1">
    <property type="nucleotide sequence ID" value="NZ_JACHAZ010000001.1"/>
</dbReference>